<evidence type="ECO:0000256" key="2">
    <source>
        <dbReference type="ARBA" id="ARBA00023157"/>
    </source>
</evidence>
<dbReference type="Gene3D" id="2.60.40.10">
    <property type="entry name" value="Immunoglobulins"/>
    <property type="match status" value="1"/>
</dbReference>
<dbReference type="SMART" id="SM00409">
    <property type="entry name" value="IG"/>
    <property type="match status" value="1"/>
</dbReference>
<feature type="chain" id="PRO_5024465481" evidence="5">
    <location>
        <begin position="22"/>
        <end position="342"/>
    </location>
</feature>
<dbReference type="InterPro" id="IPR007110">
    <property type="entry name" value="Ig-like_dom"/>
</dbReference>
<dbReference type="PANTHER" id="PTHR44337:SF20">
    <property type="entry name" value="CARCINOEMBRYONIC ANTIGEN-RELATED CELL ADHESION MOLECULE 5-RELATED"/>
    <property type="match status" value="1"/>
</dbReference>
<dbReference type="InterPro" id="IPR052598">
    <property type="entry name" value="IgSF_CEA-related"/>
</dbReference>
<dbReference type="SUPFAM" id="SSF48726">
    <property type="entry name" value="Immunoglobulin"/>
    <property type="match status" value="1"/>
</dbReference>
<proteinExistence type="predicted"/>
<feature type="signal peptide" evidence="5">
    <location>
        <begin position="1"/>
        <end position="21"/>
    </location>
</feature>
<feature type="domain" description="Ig-like" evidence="6">
    <location>
        <begin position="174"/>
        <end position="254"/>
    </location>
</feature>
<dbReference type="Pfam" id="PF13927">
    <property type="entry name" value="Ig_3"/>
    <property type="match status" value="1"/>
</dbReference>
<keyword evidence="1 5" id="KW-0732">Signal</keyword>
<dbReference type="InterPro" id="IPR036179">
    <property type="entry name" value="Ig-like_dom_sf"/>
</dbReference>
<dbReference type="PROSITE" id="PS50835">
    <property type="entry name" value="IG_LIKE"/>
    <property type="match status" value="1"/>
</dbReference>
<dbReference type="AlphaFoldDB" id="A0A5K3FTK6"/>
<evidence type="ECO:0000256" key="4">
    <source>
        <dbReference type="ARBA" id="ARBA00023319"/>
    </source>
</evidence>
<organism evidence="7">
    <name type="scientific">Mesocestoides corti</name>
    <name type="common">Flatworm</name>
    <dbReference type="NCBI Taxonomy" id="53468"/>
    <lineage>
        <taxon>Eukaryota</taxon>
        <taxon>Metazoa</taxon>
        <taxon>Spiralia</taxon>
        <taxon>Lophotrochozoa</taxon>
        <taxon>Platyhelminthes</taxon>
        <taxon>Cestoda</taxon>
        <taxon>Eucestoda</taxon>
        <taxon>Cyclophyllidea</taxon>
        <taxon>Mesocestoididae</taxon>
        <taxon>Mesocestoides</taxon>
    </lineage>
</organism>
<keyword evidence="3" id="KW-0325">Glycoprotein</keyword>
<dbReference type="CDD" id="cd00096">
    <property type="entry name" value="Ig"/>
    <property type="match status" value="1"/>
</dbReference>
<keyword evidence="2" id="KW-1015">Disulfide bond</keyword>
<evidence type="ECO:0000313" key="7">
    <source>
        <dbReference type="WBParaSite" id="MCU_009890-RA"/>
    </source>
</evidence>
<keyword evidence="4" id="KW-0393">Immunoglobulin domain</keyword>
<sequence>MPPSFGFTLALVGFLISNSLANIDPDVKIRIIPTIVSIPPPVTYLDKSRVSRQESLLTCKVWPPNANLSILSARPQFLSSPQLPFNLGPVPPDSFAVQEAVVADDPEAARPEPSPFSSVVAQLMVSDTSDVWHVDYMDLHCKAATQFGTVVSAPFRVVHARLDDFSMLEGHAVPSDYTNTQVREFIKGNMAFVTCPLPPDSQPPPTVQFYINGSLVNNTQKYKQVRRPNENSVLLLINSFKTSDEGDYRCSLTNPVTGRTVWSPMIVRLQIRVPDKPVPVRLLLPLVSQDNSSALQSRQIVVREGDNVTLLCIMEGAPPPEVRTYPHNQQSGRYIFDEQFGM</sequence>
<accession>A0A5K3FTK6</accession>
<dbReference type="WBParaSite" id="MCU_009890-RA">
    <property type="protein sequence ID" value="MCU_009890-RA"/>
    <property type="gene ID" value="MCU_009890"/>
</dbReference>
<evidence type="ECO:0000256" key="1">
    <source>
        <dbReference type="ARBA" id="ARBA00022729"/>
    </source>
</evidence>
<evidence type="ECO:0000256" key="3">
    <source>
        <dbReference type="ARBA" id="ARBA00023180"/>
    </source>
</evidence>
<name>A0A5K3FTK6_MESCO</name>
<evidence type="ECO:0000259" key="6">
    <source>
        <dbReference type="PROSITE" id="PS50835"/>
    </source>
</evidence>
<dbReference type="InterPro" id="IPR013783">
    <property type="entry name" value="Ig-like_fold"/>
</dbReference>
<reference evidence="7" key="1">
    <citation type="submission" date="2019-11" db="UniProtKB">
        <authorList>
            <consortium name="WormBaseParasite"/>
        </authorList>
    </citation>
    <scope>IDENTIFICATION</scope>
</reference>
<protein>
    <submittedName>
        <fullName evidence="7">Ig-like domain-containing protein</fullName>
    </submittedName>
</protein>
<evidence type="ECO:0000256" key="5">
    <source>
        <dbReference type="SAM" id="SignalP"/>
    </source>
</evidence>
<dbReference type="InterPro" id="IPR003599">
    <property type="entry name" value="Ig_sub"/>
</dbReference>
<dbReference type="PANTHER" id="PTHR44337">
    <property type="entry name" value="CARCINOEMBRYONIC ANTIGEN-RELATED CELL ADHESION MOLECULE 8"/>
    <property type="match status" value="1"/>
</dbReference>